<protein>
    <submittedName>
        <fullName evidence="1">Uncharacterized protein</fullName>
    </submittedName>
</protein>
<dbReference type="AlphaFoldDB" id="A0AAN9KWS4"/>
<dbReference type="EMBL" id="JAYMYQ010000006">
    <property type="protein sequence ID" value="KAK7323842.1"/>
    <property type="molecule type" value="Genomic_DNA"/>
</dbReference>
<keyword evidence="2" id="KW-1185">Reference proteome</keyword>
<evidence type="ECO:0000313" key="2">
    <source>
        <dbReference type="Proteomes" id="UP001367508"/>
    </source>
</evidence>
<name>A0AAN9KWS4_CANGL</name>
<reference evidence="1 2" key="1">
    <citation type="submission" date="2024-01" db="EMBL/GenBank/DDBJ databases">
        <title>The genomes of 5 underutilized Papilionoideae crops provide insights into root nodulation and disease resistanc.</title>
        <authorList>
            <person name="Jiang F."/>
        </authorList>
    </citation>
    <scope>NUCLEOTIDE SEQUENCE [LARGE SCALE GENOMIC DNA]</scope>
    <source>
        <strain evidence="1">LVBAO_FW01</strain>
        <tissue evidence="1">Leaves</tissue>
    </source>
</reference>
<accession>A0AAN9KWS4</accession>
<proteinExistence type="predicted"/>
<sequence>MKFWKVRGFKCSNWKGRDLNEMLRFKHEDSLVGPPTLNGFVPSAWKWVPMQRSPLLPEVAVDVGLSCYILHTLQPGFLAYRFAFVGRIIGEQGEHTEGSPERVGLGLPAWNLHTLHIPHIHDSYRIADRMYMTYDWHALPKRPLGKASQCPLKDLH</sequence>
<organism evidence="1 2">
    <name type="scientific">Canavalia gladiata</name>
    <name type="common">Sword bean</name>
    <name type="synonym">Dolichos gladiatus</name>
    <dbReference type="NCBI Taxonomy" id="3824"/>
    <lineage>
        <taxon>Eukaryota</taxon>
        <taxon>Viridiplantae</taxon>
        <taxon>Streptophyta</taxon>
        <taxon>Embryophyta</taxon>
        <taxon>Tracheophyta</taxon>
        <taxon>Spermatophyta</taxon>
        <taxon>Magnoliopsida</taxon>
        <taxon>eudicotyledons</taxon>
        <taxon>Gunneridae</taxon>
        <taxon>Pentapetalae</taxon>
        <taxon>rosids</taxon>
        <taxon>fabids</taxon>
        <taxon>Fabales</taxon>
        <taxon>Fabaceae</taxon>
        <taxon>Papilionoideae</taxon>
        <taxon>50 kb inversion clade</taxon>
        <taxon>NPAAA clade</taxon>
        <taxon>indigoferoid/millettioid clade</taxon>
        <taxon>Phaseoleae</taxon>
        <taxon>Canavalia</taxon>
    </lineage>
</organism>
<evidence type="ECO:0000313" key="1">
    <source>
        <dbReference type="EMBL" id="KAK7323842.1"/>
    </source>
</evidence>
<comment type="caution">
    <text evidence="1">The sequence shown here is derived from an EMBL/GenBank/DDBJ whole genome shotgun (WGS) entry which is preliminary data.</text>
</comment>
<gene>
    <name evidence="1" type="ORF">VNO77_27338</name>
</gene>
<dbReference type="Proteomes" id="UP001367508">
    <property type="component" value="Unassembled WGS sequence"/>
</dbReference>